<feature type="domain" description="Phosphatidic acid phosphatase type 2/haloperoxidase" evidence="1">
    <location>
        <begin position="59"/>
        <end position="158"/>
    </location>
</feature>
<dbReference type="EMBL" id="JHEM01000023">
    <property type="protein sequence ID" value="KCB22548.1"/>
    <property type="molecule type" value="Genomic_DNA"/>
</dbReference>
<evidence type="ECO:0000259" key="1">
    <source>
        <dbReference type="Pfam" id="PF01569"/>
    </source>
</evidence>
<sequence length="171" mass="18442">MLAIAAMLLPYDHDKHIPHDGKNSRLVLTVEYGLRHVNTALQLGLPLLTRDWTGLRQLAVVAIAAGGTVHGLKRALNDVEIAGTRLGRRPHSANSKHNMPSGHASLAASGAWFVARRYGLRYLWLLGPITLMTMWARVMLDAHTAAATIAGALIGLTLTDKFTTARSSPAP</sequence>
<dbReference type="SUPFAM" id="SSF48317">
    <property type="entry name" value="Acid phosphatase/Vanadium-dependent haloperoxidase"/>
    <property type="match status" value="1"/>
</dbReference>
<reference evidence="2 3" key="1">
    <citation type="submission" date="2014-03" db="EMBL/GenBank/DDBJ databases">
        <title>Genome sequence of Bordetella hinzii.</title>
        <authorList>
            <person name="Register K."/>
            <person name="Harvill E."/>
            <person name="Goodfield L.L."/>
            <person name="Ivanov Y.V."/>
            <person name="Meyer J.A."/>
            <person name="Muse S.J."/>
            <person name="Jacobs N."/>
            <person name="Bendor L."/>
            <person name="Smallridge W.E."/>
            <person name="Brinkac L.M."/>
            <person name="Sanka R."/>
            <person name="Kim M."/>
            <person name="Losada L."/>
        </authorList>
    </citation>
    <scope>NUCLEOTIDE SEQUENCE [LARGE SCALE GENOMIC DNA]</scope>
    <source>
        <strain evidence="2 3">OH87 BAL007II</strain>
    </source>
</reference>
<name>A0ABR4QYI3_9BORD</name>
<organism evidence="2 3">
    <name type="scientific">Bordetella hinzii OH87 BAL007II</name>
    <dbReference type="NCBI Taxonomy" id="1331262"/>
    <lineage>
        <taxon>Bacteria</taxon>
        <taxon>Pseudomonadati</taxon>
        <taxon>Pseudomonadota</taxon>
        <taxon>Betaproteobacteria</taxon>
        <taxon>Burkholderiales</taxon>
        <taxon>Alcaligenaceae</taxon>
        <taxon>Bordetella</taxon>
    </lineage>
</organism>
<evidence type="ECO:0000313" key="2">
    <source>
        <dbReference type="EMBL" id="KCB22548.1"/>
    </source>
</evidence>
<dbReference type="InterPro" id="IPR000326">
    <property type="entry name" value="PAP2/HPO"/>
</dbReference>
<gene>
    <name evidence="2" type="ORF">L544_0645</name>
</gene>
<protein>
    <submittedName>
        <fullName evidence="2">Lipid A 1-phosphatase</fullName>
    </submittedName>
</protein>
<dbReference type="Gene3D" id="1.20.144.10">
    <property type="entry name" value="Phosphatidic acid phosphatase type 2/haloperoxidase"/>
    <property type="match status" value="1"/>
</dbReference>
<dbReference type="Pfam" id="PF01569">
    <property type="entry name" value="PAP2"/>
    <property type="match status" value="1"/>
</dbReference>
<comment type="caution">
    <text evidence="2">The sequence shown here is derived from an EMBL/GenBank/DDBJ whole genome shotgun (WGS) entry which is preliminary data.</text>
</comment>
<dbReference type="Proteomes" id="UP000025748">
    <property type="component" value="Unassembled WGS sequence"/>
</dbReference>
<accession>A0ABR4QYI3</accession>
<dbReference type="InterPro" id="IPR036938">
    <property type="entry name" value="PAP2/HPO_sf"/>
</dbReference>
<dbReference type="NCBIfam" id="NF007159">
    <property type="entry name" value="PRK09597.1"/>
    <property type="match status" value="1"/>
</dbReference>
<keyword evidence="3" id="KW-1185">Reference proteome</keyword>
<proteinExistence type="predicted"/>
<evidence type="ECO:0000313" key="3">
    <source>
        <dbReference type="Proteomes" id="UP000025748"/>
    </source>
</evidence>